<dbReference type="InterPro" id="IPR036526">
    <property type="entry name" value="C-N_Hydrolase_sf"/>
</dbReference>
<gene>
    <name evidence="1" type="ORF">Ga0074115_10576</name>
</gene>
<name>A0A0T5YVR7_9GAMM</name>
<dbReference type="AlphaFoldDB" id="A0A0T5YVR7"/>
<comment type="caution">
    <text evidence="1">The sequence shown here is derived from an EMBL/GenBank/DDBJ whole genome shotgun (WGS) entry which is preliminary data.</text>
</comment>
<evidence type="ECO:0008006" key="3">
    <source>
        <dbReference type="Google" id="ProtNLM"/>
    </source>
</evidence>
<sequence length="65" mass="7209">MVIAPGGRIIAGPMHREKGILQAEIDPTAQTGSKRVLDVASHYARPDIFELRVNRLPVCPVRFDE</sequence>
<dbReference type="OrthoDB" id="9803803at2"/>
<organism evidence="1 2">
    <name type="scientific">endosymbiont of Ridgeia piscesae</name>
    <dbReference type="NCBI Taxonomy" id="54398"/>
    <lineage>
        <taxon>Bacteria</taxon>
        <taxon>Pseudomonadati</taxon>
        <taxon>Pseudomonadota</taxon>
        <taxon>Gammaproteobacteria</taxon>
        <taxon>sulfur-oxidizing symbionts</taxon>
    </lineage>
</organism>
<keyword evidence="2" id="KW-1185">Reference proteome</keyword>
<dbReference type="SUPFAM" id="SSF56317">
    <property type="entry name" value="Carbon-nitrogen hydrolase"/>
    <property type="match status" value="1"/>
</dbReference>
<accession>A0A0T5YVR7</accession>
<protein>
    <recommendedName>
        <fullName evidence="3">CN hydrolase domain-containing protein</fullName>
    </recommendedName>
</protein>
<proteinExistence type="predicted"/>
<dbReference type="Proteomes" id="UP000051634">
    <property type="component" value="Unassembled WGS sequence"/>
</dbReference>
<dbReference type="Gene3D" id="3.60.110.10">
    <property type="entry name" value="Carbon-nitrogen hydrolase"/>
    <property type="match status" value="1"/>
</dbReference>
<evidence type="ECO:0000313" key="2">
    <source>
        <dbReference type="Proteomes" id="UP000051634"/>
    </source>
</evidence>
<dbReference type="RefSeq" id="WP_157292664.1">
    <property type="nucleotide sequence ID" value="NZ_KQ557121.1"/>
</dbReference>
<reference evidence="1 2" key="1">
    <citation type="submission" date="2015-11" db="EMBL/GenBank/DDBJ databases">
        <title>The genome of Candidatus Endoriftia persephone in Ridgeia piscesae and population structure of the North Eastern Pacific vestimentiferan symbionts.</title>
        <authorList>
            <person name="Perez M."/>
            <person name="Juniper K.S."/>
        </authorList>
    </citation>
    <scope>NUCLEOTIDE SEQUENCE [LARGE SCALE GENOMIC DNA]</scope>
    <source>
        <strain evidence="1">Ind11</strain>
    </source>
</reference>
<dbReference type="EMBL" id="LDXT01000091">
    <property type="protein sequence ID" value="KRT54438.1"/>
    <property type="molecule type" value="Genomic_DNA"/>
</dbReference>
<evidence type="ECO:0000313" key="1">
    <source>
        <dbReference type="EMBL" id="KRT54438.1"/>
    </source>
</evidence>